<name>A0A024G3V8_9STRA</name>
<dbReference type="Proteomes" id="UP000053237">
    <property type="component" value="Unassembled WGS sequence"/>
</dbReference>
<accession>A0A024G3V8</accession>
<organism evidence="1 2">
    <name type="scientific">Albugo candida</name>
    <dbReference type="NCBI Taxonomy" id="65357"/>
    <lineage>
        <taxon>Eukaryota</taxon>
        <taxon>Sar</taxon>
        <taxon>Stramenopiles</taxon>
        <taxon>Oomycota</taxon>
        <taxon>Peronosporomycetes</taxon>
        <taxon>Albuginales</taxon>
        <taxon>Albuginaceae</taxon>
        <taxon>Albugo</taxon>
    </lineage>
</organism>
<dbReference type="AlphaFoldDB" id="A0A024G3V8"/>
<dbReference type="EMBL" id="CAIX01000021">
    <property type="protein sequence ID" value="CCI41539.1"/>
    <property type="molecule type" value="Genomic_DNA"/>
</dbReference>
<proteinExistence type="predicted"/>
<evidence type="ECO:0000313" key="2">
    <source>
        <dbReference type="Proteomes" id="UP000053237"/>
    </source>
</evidence>
<protein>
    <submittedName>
        <fullName evidence="1">Uncharacterized protein</fullName>
    </submittedName>
</protein>
<sequence length="77" mass="8884">MSVGLIPLKPFGLSTDWKHNFFKLMLNNEENVLESVEEENLYTYMPNLTRYSSTRCMIIPGPISKAVCRECLSMHSK</sequence>
<gene>
    <name evidence="1" type="ORF">BN9_023230</name>
</gene>
<dbReference type="InParanoid" id="A0A024G3V8"/>
<comment type="caution">
    <text evidence="1">The sequence shown here is derived from an EMBL/GenBank/DDBJ whole genome shotgun (WGS) entry which is preliminary data.</text>
</comment>
<keyword evidence="2" id="KW-1185">Reference proteome</keyword>
<evidence type="ECO:0000313" key="1">
    <source>
        <dbReference type="EMBL" id="CCI41539.1"/>
    </source>
</evidence>
<reference evidence="1 2" key="1">
    <citation type="submission" date="2012-05" db="EMBL/GenBank/DDBJ databases">
        <title>Recombination and specialization in a pathogen metapopulation.</title>
        <authorList>
            <person name="Gardiner A."/>
            <person name="Kemen E."/>
            <person name="Schultz-Larsen T."/>
            <person name="MacLean D."/>
            <person name="Van Oosterhout C."/>
            <person name="Jones J.D.G."/>
        </authorList>
    </citation>
    <scope>NUCLEOTIDE SEQUENCE [LARGE SCALE GENOMIC DNA]</scope>
    <source>
        <strain evidence="1 2">Ac Nc2</strain>
    </source>
</reference>